<dbReference type="GO" id="GO:0050418">
    <property type="term" value="F:hydroxylamine reductase activity"/>
    <property type="evidence" value="ECO:0007669"/>
    <property type="project" value="TreeGrafter"/>
</dbReference>
<dbReference type="Pfam" id="PF03063">
    <property type="entry name" value="Prismane"/>
    <property type="match status" value="1"/>
</dbReference>
<comment type="cofactor">
    <cofactor evidence="1">
        <name>[4Fe-4S] cluster</name>
        <dbReference type="ChEBI" id="CHEBI:49883"/>
    </cofactor>
</comment>
<feature type="binding site" evidence="14">
    <location>
        <position position="69"/>
    </location>
    <ligand>
        <name>[4Fe-4S] cluster</name>
        <dbReference type="ChEBI" id="CHEBI:49883"/>
        <label>2</label>
    </ligand>
</feature>
<proteinExistence type="inferred from homology"/>
<evidence type="ECO:0000256" key="3">
    <source>
        <dbReference type="ARBA" id="ARBA00010689"/>
    </source>
</evidence>
<dbReference type="RefSeq" id="WP_048090490.1">
    <property type="nucleotide sequence ID" value="NZ_JMIY01000003.1"/>
</dbReference>
<dbReference type="EC" id="1.2.7.4" evidence="13"/>
<comment type="similarity">
    <text evidence="3">Belongs to the Ni-containing carbon monoxide dehydrogenase family.</text>
</comment>
<evidence type="ECO:0000256" key="10">
    <source>
        <dbReference type="ARBA" id="ARBA00023014"/>
    </source>
</evidence>
<comment type="catalytic activity">
    <reaction evidence="12 13">
        <text>CO + 2 oxidized [2Fe-2S]-[ferredoxin] + H2O = 2 reduced [2Fe-2S]-[ferredoxin] + CO2 + 2 H(+)</text>
        <dbReference type="Rhea" id="RHEA:21040"/>
        <dbReference type="Rhea" id="RHEA-COMP:10000"/>
        <dbReference type="Rhea" id="RHEA-COMP:10001"/>
        <dbReference type="ChEBI" id="CHEBI:15377"/>
        <dbReference type="ChEBI" id="CHEBI:15378"/>
        <dbReference type="ChEBI" id="CHEBI:16526"/>
        <dbReference type="ChEBI" id="CHEBI:17245"/>
        <dbReference type="ChEBI" id="CHEBI:33737"/>
        <dbReference type="ChEBI" id="CHEBI:33738"/>
        <dbReference type="EC" id="1.2.7.4"/>
    </reaction>
</comment>
<keyword evidence="9 13" id="KW-0408">Iron</keyword>
<evidence type="ECO:0000256" key="8">
    <source>
        <dbReference type="ARBA" id="ARBA00023002"/>
    </source>
</evidence>
<organism evidence="15 16">
    <name type="scientific">Candidatus Methanoperedens nitratireducens</name>
    <dbReference type="NCBI Taxonomy" id="1392998"/>
    <lineage>
        <taxon>Archaea</taxon>
        <taxon>Methanobacteriati</taxon>
        <taxon>Methanobacteriota</taxon>
        <taxon>Stenosarchaea group</taxon>
        <taxon>Methanomicrobia</taxon>
        <taxon>Methanosarcinales</taxon>
        <taxon>ANME-2 cluster</taxon>
        <taxon>Candidatus Methanoperedentaceae</taxon>
        <taxon>Candidatus Methanoperedens</taxon>
    </lineage>
</organism>
<comment type="subunit">
    <text evidence="4">Homodimer.</text>
</comment>
<dbReference type="InterPro" id="IPR004137">
    <property type="entry name" value="HCP/CODH"/>
</dbReference>
<dbReference type="PIRSF" id="PIRSF005023">
    <property type="entry name" value="CODH"/>
    <property type="match status" value="1"/>
</dbReference>
<dbReference type="InterPro" id="IPR016099">
    <property type="entry name" value="Prismane-like_a/b-sand"/>
</dbReference>
<dbReference type="GO" id="GO:0004601">
    <property type="term" value="F:peroxidase activity"/>
    <property type="evidence" value="ECO:0007669"/>
    <property type="project" value="TreeGrafter"/>
</dbReference>
<sequence>MADLLKKIGFGKDKDNAVDNAKESISAHKSTQEMYERTSKMNIPTIFDRYNAQQPQCTFGAQGICCQLCSHGPCRITTRAPAGICGATADVIAARNFLRLTAGGAAAYTHHLELVAKTLKAAAQGKTSFKIQDPGKLRAVAGALGLDTTKSTEELAVALADAVLAEIKKGADEPLLLVEKFAPKTRLEIWKKLGIIPGGTYAEVGDAMTKTLTSIDTDPVDLLLTTLRVGIATGYMGLVATITLQDILLGTPAPTTSSADLGIIDKDTVNIVAHGHIPLMATSVLKASQSPDMQKLAKEAGARDIKLLGSMCTGQELMQRSATSAKGFAGQTGNWINQEFLIATGAIDLVMMDLNCSTPALKTMADNFHTKVISVDKLVRMAGVTDHLDFTPEKADEQANQIVKMAIDAYRKRNNGKVHIPGYKSDVMAGFSVESCKAALGGSWNPLIDAIKAGSVKGIVAVVGCTTAKTKHDTVSVRLSRELIKRNMLVINAGCVSSATQIEGLMRPEAAEQAGEGLKAVCKSLGIPPCINYGSCVDIGRIGVAVTEIAAALGVDPSALPVAASAPEYLEQKAVADGAFAVAFGLLLHLSPVPPVTGAPLVAKVLTNDVESLTGGKVIVELDPVKAADAIEAHINTKRKALGLP</sequence>
<feature type="binding site" evidence="14">
    <location>
        <position position="74"/>
    </location>
    <ligand>
        <name>[4Fe-4S] cluster</name>
        <dbReference type="ChEBI" id="CHEBI:49883"/>
        <label>2</label>
    </ligand>
</feature>
<evidence type="ECO:0000256" key="12">
    <source>
        <dbReference type="ARBA" id="ARBA00048733"/>
    </source>
</evidence>
<reference evidence="15 16" key="1">
    <citation type="journal article" date="2013" name="Nature">
        <title>Anaerobic oxidation of methane coupled to nitrate reduction in a novel archaeal lineage.</title>
        <authorList>
            <person name="Haroon M.F."/>
            <person name="Hu S."/>
            <person name="Shi Y."/>
            <person name="Imelfort M."/>
            <person name="Keller J."/>
            <person name="Hugenholtz P."/>
            <person name="Yuan Z."/>
            <person name="Tyson G.W."/>
        </authorList>
    </citation>
    <scope>NUCLEOTIDE SEQUENCE [LARGE SCALE GENOMIC DNA]</scope>
    <source>
        <strain evidence="15 16">ANME-2d</strain>
    </source>
</reference>
<feature type="binding site" evidence="14">
    <location>
        <position position="536"/>
    </location>
    <ligand>
        <name>[Ni-4Fe-4S] cluster</name>
        <dbReference type="ChEBI" id="CHEBI:47739"/>
    </ligand>
</feature>
<dbReference type="GO" id="GO:0043885">
    <property type="term" value="F:anaerobic carbon-monoxide dehydrogenase activity"/>
    <property type="evidence" value="ECO:0007669"/>
    <property type="project" value="UniProtKB-UniRule"/>
</dbReference>
<dbReference type="PANTHER" id="PTHR30109">
    <property type="entry name" value="HYDROXYLAMINE REDUCTASE"/>
    <property type="match status" value="1"/>
</dbReference>
<dbReference type="AlphaFoldDB" id="A0A062V4U5"/>
<feature type="binding site" evidence="14">
    <location>
        <position position="276"/>
    </location>
    <ligand>
        <name>[Ni-4Fe-4S] cluster</name>
        <dbReference type="ChEBI" id="CHEBI:47739"/>
    </ligand>
</feature>
<dbReference type="Gene3D" id="1.20.1270.30">
    <property type="match status" value="1"/>
</dbReference>
<accession>A0A062V4U5</accession>
<dbReference type="Gene3D" id="3.40.50.2030">
    <property type="match status" value="2"/>
</dbReference>
<comment type="caution">
    <text evidence="15">The sequence shown here is derived from an EMBL/GenBank/DDBJ whole genome shotgun (WGS) entry which is preliminary data.</text>
</comment>
<feature type="binding site" evidence="14">
    <location>
        <position position="65"/>
    </location>
    <ligand>
        <name>[4Fe-4S] cluster</name>
        <dbReference type="ChEBI" id="CHEBI:49883"/>
        <label>1</label>
        <note>ligand shared between dimeric partners</note>
    </ligand>
</feature>
<keyword evidence="6 14" id="KW-0533">Nickel</keyword>
<feature type="binding site" evidence="14">
    <location>
        <position position="66"/>
    </location>
    <ligand>
        <name>[4Fe-4S] cluster</name>
        <dbReference type="ChEBI" id="CHEBI:49883"/>
        <label>2</label>
    </ligand>
</feature>
<feature type="binding site" evidence="14">
    <location>
        <position position="85"/>
    </location>
    <ligand>
        <name>[4Fe-4S] cluster</name>
        <dbReference type="ChEBI" id="CHEBI:49883"/>
        <label>2</label>
    </ligand>
</feature>
<dbReference type="InterPro" id="IPR010047">
    <property type="entry name" value="CODH"/>
</dbReference>
<evidence type="ECO:0000256" key="13">
    <source>
        <dbReference type="PIRNR" id="PIRNR005023"/>
    </source>
</evidence>
<dbReference type="GO" id="GO:0042542">
    <property type="term" value="P:response to hydrogen peroxide"/>
    <property type="evidence" value="ECO:0007669"/>
    <property type="project" value="TreeGrafter"/>
</dbReference>
<feature type="binding site" evidence="14">
    <location>
        <position position="57"/>
    </location>
    <ligand>
        <name>[4Fe-4S] cluster</name>
        <dbReference type="ChEBI" id="CHEBI:49883"/>
        <label>1</label>
        <note>ligand shared between dimeric partners</note>
    </ligand>
</feature>
<dbReference type="PANTHER" id="PTHR30109:SF4">
    <property type="entry name" value="CARBON MONOXIDE DEHYDROGENASE"/>
    <property type="match status" value="1"/>
</dbReference>
<comment type="cofactor">
    <cofactor evidence="11">
        <name>[Ni-4Fe-5S] cluster</name>
        <dbReference type="ChEBI" id="CHEBI:177874"/>
    </cofactor>
</comment>
<evidence type="ECO:0000256" key="11">
    <source>
        <dbReference type="ARBA" id="ARBA00034454"/>
    </source>
</evidence>
<dbReference type="GO" id="GO:0006091">
    <property type="term" value="P:generation of precursor metabolites and energy"/>
    <property type="evidence" value="ECO:0007669"/>
    <property type="project" value="InterPro"/>
</dbReference>
<feature type="binding site" evidence="14">
    <location>
        <position position="495"/>
    </location>
    <ligand>
        <name>[Ni-4Fe-4S] cluster</name>
        <dbReference type="ChEBI" id="CHEBI:47739"/>
    </ligand>
</feature>
<keyword evidence="5 13" id="KW-0004">4Fe-4S</keyword>
<keyword evidence="7 13" id="KW-0479">Metal-binding</keyword>
<dbReference type="PATRIC" id="fig|1392998.3.peg.1752"/>
<dbReference type="OrthoDB" id="146433at2157"/>
<keyword evidence="16" id="KW-1185">Reference proteome</keyword>
<comment type="function">
    <text evidence="2">CODH oxidizes carbon monoxide coupled, via CooF, to the reduction of a hydrogen cation by a hydrogenase (possibly CooH).</text>
</comment>
<evidence type="ECO:0000256" key="1">
    <source>
        <dbReference type="ARBA" id="ARBA00001966"/>
    </source>
</evidence>
<evidence type="ECO:0000313" key="15">
    <source>
        <dbReference type="EMBL" id="KCZ72347.1"/>
    </source>
</evidence>
<gene>
    <name evidence="15" type="ORF">ANME2D_01753</name>
</gene>
<dbReference type="GO" id="GO:0051539">
    <property type="term" value="F:4 iron, 4 sulfur cluster binding"/>
    <property type="evidence" value="ECO:0007669"/>
    <property type="project" value="UniProtKB-UniRule"/>
</dbReference>
<evidence type="ECO:0000256" key="7">
    <source>
        <dbReference type="ARBA" id="ARBA00022723"/>
    </source>
</evidence>
<dbReference type="SUPFAM" id="SSF56821">
    <property type="entry name" value="Prismane protein-like"/>
    <property type="match status" value="1"/>
</dbReference>
<keyword evidence="8 13" id="KW-0560">Oxidoreductase</keyword>
<protein>
    <recommendedName>
        <fullName evidence="13">Carbon monoxide dehydrogenase</fullName>
        <ecNumber evidence="13">1.2.7.4</ecNumber>
    </recommendedName>
</protein>
<feature type="binding site" evidence="14">
    <location>
        <position position="312"/>
    </location>
    <ligand>
        <name>[Ni-4Fe-4S] cluster</name>
        <dbReference type="ChEBI" id="CHEBI:47739"/>
    </ligand>
</feature>
<feature type="binding site" evidence="14">
    <location>
        <position position="356"/>
    </location>
    <ligand>
        <name>[Ni-4Fe-4S] cluster</name>
        <dbReference type="ChEBI" id="CHEBI:47739"/>
    </ligand>
</feature>
<evidence type="ECO:0000256" key="2">
    <source>
        <dbReference type="ARBA" id="ARBA00002452"/>
    </source>
</evidence>
<name>A0A062V4U5_9EURY</name>
<dbReference type="InterPro" id="IPR011254">
    <property type="entry name" value="Prismane-like_sf"/>
</dbReference>
<dbReference type="InterPro" id="IPR016101">
    <property type="entry name" value="CO_DH_a-bundle"/>
</dbReference>
<keyword evidence="10 13" id="KW-0411">Iron-sulfur</keyword>
<evidence type="ECO:0000313" key="16">
    <source>
        <dbReference type="Proteomes" id="UP000027153"/>
    </source>
</evidence>
<dbReference type="GO" id="GO:0016151">
    <property type="term" value="F:nickel cation binding"/>
    <property type="evidence" value="ECO:0007669"/>
    <property type="project" value="InterPro"/>
</dbReference>
<evidence type="ECO:0000256" key="4">
    <source>
        <dbReference type="ARBA" id="ARBA00011738"/>
    </source>
</evidence>
<evidence type="ECO:0000256" key="5">
    <source>
        <dbReference type="ARBA" id="ARBA00022485"/>
    </source>
</evidence>
<evidence type="ECO:0000256" key="14">
    <source>
        <dbReference type="PIRSR" id="PIRSR005023-1"/>
    </source>
</evidence>
<feature type="binding site" evidence="14">
    <location>
        <position position="465"/>
    </location>
    <ligand>
        <name>[Ni-4Fe-4S] cluster</name>
        <dbReference type="ChEBI" id="CHEBI:47739"/>
    </ligand>
</feature>
<dbReference type="NCBIfam" id="TIGR01702">
    <property type="entry name" value="CO_DH_cata"/>
    <property type="match status" value="1"/>
</dbReference>
<evidence type="ECO:0000256" key="9">
    <source>
        <dbReference type="ARBA" id="ARBA00023004"/>
    </source>
</evidence>
<evidence type="ECO:0000256" key="6">
    <source>
        <dbReference type="ARBA" id="ARBA00022596"/>
    </source>
</evidence>
<dbReference type="EMBL" id="JMIY01000003">
    <property type="protein sequence ID" value="KCZ72347.1"/>
    <property type="molecule type" value="Genomic_DNA"/>
</dbReference>
<dbReference type="Proteomes" id="UP000027153">
    <property type="component" value="Unassembled WGS sequence"/>
</dbReference>